<keyword evidence="2" id="KW-0514">Muscle protein</keyword>
<dbReference type="Gene3D" id="1.10.238.10">
    <property type="entry name" value="EF-hand"/>
    <property type="match status" value="2"/>
</dbReference>
<dbReference type="RefSeq" id="XP_017779503.1">
    <property type="nucleotide sequence ID" value="XM_017924014.1"/>
</dbReference>
<organism evidence="3 4">
    <name type="scientific">Nicrophorus vespilloides</name>
    <name type="common">Boreal carrion beetle</name>
    <dbReference type="NCBI Taxonomy" id="110193"/>
    <lineage>
        <taxon>Eukaryota</taxon>
        <taxon>Metazoa</taxon>
        <taxon>Ecdysozoa</taxon>
        <taxon>Arthropoda</taxon>
        <taxon>Hexapoda</taxon>
        <taxon>Insecta</taxon>
        <taxon>Pterygota</taxon>
        <taxon>Neoptera</taxon>
        <taxon>Endopterygota</taxon>
        <taxon>Coleoptera</taxon>
        <taxon>Polyphaga</taxon>
        <taxon>Staphyliniformia</taxon>
        <taxon>Silphidae</taxon>
        <taxon>Nicrophorinae</taxon>
        <taxon>Nicrophorus</taxon>
    </lineage>
</organism>
<reference evidence="4" key="1">
    <citation type="submission" date="2025-08" db="UniProtKB">
        <authorList>
            <consortium name="RefSeq"/>
        </authorList>
    </citation>
    <scope>IDENTIFICATION</scope>
    <source>
        <tissue evidence="4">Whole Larva</tissue>
    </source>
</reference>
<dbReference type="GeneID" id="108564847"/>
<dbReference type="PANTHER" id="PTHR23048">
    <property type="entry name" value="MYOSIN LIGHT CHAIN 1, 3"/>
    <property type="match status" value="1"/>
</dbReference>
<dbReference type="InterPro" id="IPR050230">
    <property type="entry name" value="CALM/Myosin/TropC-like"/>
</dbReference>
<evidence type="ECO:0000256" key="2">
    <source>
        <dbReference type="ARBA" id="ARBA00023179"/>
    </source>
</evidence>
<evidence type="ECO:0000313" key="3">
    <source>
        <dbReference type="Proteomes" id="UP000695000"/>
    </source>
</evidence>
<dbReference type="InterPro" id="IPR011992">
    <property type="entry name" value="EF-hand-dom_pair"/>
</dbReference>
<gene>
    <name evidence="4" type="primary">LOC108564847</name>
</gene>
<keyword evidence="3" id="KW-1185">Reference proteome</keyword>
<keyword evidence="1" id="KW-0677">Repeat</keyword>
<protein>
    <submittedName>
        <fullName evidence="4">Myosin light chain alkali-like isoform X1</fullName>
    </submittedName>
</protein>
<name>A0ABM1MY53_NICVS</name>
<accession>A0ABM1MY53</accession>
<dbReference type="Proteomes" id="UP000695000">
    <property type="component" value="Unplaced"/>
</dbReference>
<dbReference type="SUPFAM" id="SSF47473">
    <property type="entry name" value="EF-hand"/>
    <property type="match status" value="1"/>
</dbReference>
<proteinExistence type="predicted"/>
<dbReference type="PANTHER" id="PTHR23048:SF33">
    <property type="entry name" value="MYOSIN LIGHT CHAIN ALKALI"/>
    <property type="match status" value="1"/>
</dbReference>
<sequence length="161" mass="18238">MSASYEGLRVNEVEKMKFAFQIYETSPDKMDSLMLGDLLRAVNINPSLERMKAFGIGKKAGEKTFNTDECLKIYSELKKEVKDMGCYEDFIECLKLYDKAENGKMLLGELQHSLLSLGEKLSDDQVEKLFDDCMGEENDEGEIDYVPFLQAMCEVQPAAST</sequence>
<evidence type="ECO:0000256" key="1">
    <source>
        <dbReference type="ARBA" id="ARBA00022737"/>
    </source>
</evidence>
<evidence type="ECO:0000313" key="4">
    <source>
        <dbReference type="RefSeq" id="XP_017779503.1"/>
    </source>
</evidence>